<dbReference type="STRING" id="221109.gene:10732487"/>
<evidence type="ECO:0000313" key="3">
    <source>
        <dbReference type="Proteomes" id="UP000000822"/>
    </source>
</evidence>
<sequence length="133" mass="15123">MKRIVVLTFFISVCIGAPSVFAKPINEADTDFTKTLEYALIISLREPIDEAITTIYKDDKKAPEDLEWSADEAEILKIKQIGDVGEAYEITLKVFPYYGDKQIYGEDLLVVQAGGELVEFHHLDTYHVKDEHK</sequence>
<proteinExistence type="predicted"/>
<dbReference type="Pfam" id="PF13027">
    <property type="entry name" value="DUF3888"/>
    <property type="match status" value="1"/>
</dbReference>
<evidence type="ECO:0000313" key="2">
    <source>
        <dbReference type="EMBL" id="BAC12240.1"/>
    </source>
</evidence>
<name>Q8ETH7_OCEIH</name>
<accession>Q8ETH7</accession>
<feature type="signal peptide" evidence="1">
    <location>
        <begin position="1"/>
        <end position="22"/>
    </location>
</feature>
<reference evidence="2 3" key="1">
    <citation type="journal article" date="2001" name="FEMS Microbiol. Lett.">
        <title>Oceanobacillus iheyensis gen. nov., sp. nov., a deep-sea extremely halotolerant and alkaliphilic species isolated from a depth of 1050 m on the Iheya Ridge.</title>
        <authorList>
            <person name="Lu J."/>
            <person name="Nogi Y."/>
            <person name="Takami H."/>
        </authorList>
    </citation>
    <scope>NUCLEOTIDE SEQUENCE [LARGE SCALE GENOMIC DNA]</scope>
    <source>
        <strain evidence="3">DSM 14371 / CIP 107618 / JCM 11309 / KCTC 3954 / HTE831</strain>
    </source>
</reference>
<protein>
    <recommendedName>
        <fullName evidence="4">DUF3888 domain-containing protein</fullName>
    </recommendedName>
</protein>
<dbReference type="AlphaFoldDB" id="Q8ETH7"/>
<evidence type="ECO:0000256" key="1">
    <source>
        <dbReference type="SAM" id="SignalP"/>
    </source>
</evidence>
<gene>
    <name evidence="2" type="ordered locus">OB0284</name>
</gene>
<reference evidence="2 3" key="2">
    <citation type="journal article" date="2002" name="Nucleic Acids Res.">
        <title>Genome sequence of Oceanobacillus iheyensis isolated from the Iheya Ridge and its unexpected adaptive capabilities to extreme environments.</title>
        <authorList>
            <person name="Takami H."/>
            <person name="Takaki Y."/>
            <person name="Uchiyama I."/>
        </authorList>
    </citation>
    <scope>NUCLEOTIDE SEQUENCE [LARGE SCALE GENOMIC DNA]</scope>
    <source>
        <strain evidence="3">DSM 14371 / CIP 107618 / JCM 11309 / KCTC 3954 / HTE831</strain>
    </source>
</reference>
<evidence type="ECO:0008006" key="4">
    <source>
        <dbReference type="Google" id="ProtNLM"/>
    </source>
</evidence>
<dbReference type="Proteomes" id="UP000000822">
    <property type="component" value="Chromosome"/>
</dbReference>
<dbReference type="EMBL" id="BA000028">
    <property type="protein sequence ID" value="BAC12240.1"/>
    <property type="molecule type" value="Genomic_DNA"/>
</dbReference>
<dbReference type="OrthoDB" id="2924893at2"/>
<keyword evidence="3" id="KW-1185">Reference proteome</keyword>
<dbReference type="RefSeq" id="WP_011064686.1">
    <property type="nucleotide sequence ID" value="NC_004193.1"/>
</dbReference>
<dbReference type="HOGENOM" id="CLU_1904584_0_0_9"/>
<dbReference type="eggNOG" id="ENOG50314RC">
    <property type="taxonomic scope" value="Bacteria"/>
</dbReference>
<feature type="chain" id="PRO_5004305468" description="DUF3888 domain-containing protein" evidence="1">
    <location>
        <begin position="23"/>
        <end position="133"/>
    </location>
</feature>
<dbReference type="KEGG" id="oih:OB0284"/>
<organism evidence="2 3">
    <name type="scientific">Oceanobacillus iheyensis (strain DSM 14371 / CIP 107618 / JCM 11309 / KCTC 3954 / HTE831)</name>
    <dbReference type="NCBI Taxonomy" id="221109"/>
    <lineage>
        <taxon>Bacteria</taxon>
        <taxon>Bacillati</taxon>
        <taxon>Bacillota</taxon>
        <taxon>Bacilli</taxon>
        <taxon>Bacillales</taxon>
        <taxon>Bacillaceae</taxon>
        <taxon>Oceanobacillus</taxon>
    </lineage>
</organism>
<dbReference type="InterPro" id="IPR024984">
    <property type="entry name" value="DUF3888"/>
</dbReference>
<keyword evidence="1" id="KW-0732">Signal</keyword>